<dbReference type="InterPro" id="IPR050148">
    <property type="entry name" value="Terpene_synthase-like"/>
</dbReference>
<dbReference type="InterPro" id="IPR001906">
    <property type="entry name" value="Terpene_synth_N"/>
</dbReference>
<reference evidence="2 3" key="1">
    <citation type="submission" date="2019-12" db="EMBL/GenBank/DDBJ databases">
        <authorList>
            <person name="Alioto T."/>
            <person name="Alioto T."/>
            <person name="Gomez Garrido J."/>
        </authorList>
    </citation>
    <scope>NUCLEOTIDE SEQUENCE [LARGE SCALE GENOMIC DNA]</scope>
</reference>
<dbReference type="InterPro" id="IPR008930">
    <property type="entry name" value="Terpenoid_cyclase/PrenylTrfase"/>
</dbReference>
<dbReference type="Proteomes" id="UP000594638">
    <property type="component" value="Unassembled WGS sequence"/>
</dbReference>
<dbReference type="Gene3D" id="1.50.10.130">
    <property type="entry name" value="Terpene synthase, N-terminal domain"/>
    <property type="match status" value="1"/>
</dbReference>
<feature type="domain" description="Terpene synthase N-terminal" evidence="1">
    <location>
        <begin position="10"/>
        <end position="154"/>
    </location>
</feature>
<dbReference type="AlphaFoldDB" id="A0A8S0UKQ2"/>
<dbReference type="InterPro" id="IPR036965">
    <property type="entry name" value="Terpene_synth_N_sf"/>
</dbReference>
<gene>
    <name evidence="2" type="ORF">OLEA9_A035834</name>
</gene>
<keyword evidence="3" id="KW-1185">Reference proteome</keyword>
<dbReference type="GO" id="GO:0009507">
    <property type="term" value="C:chloroplast"/>
    <property type="evidence" value="ECO:0007669"/>
    <property type="project" value="TreeGrafter"/>
</dbReference>
<dbReference type="GO" id="GO:0010333">
    <property type="term" value="F:terpene synthase activity"/>
    <property type="evidence" value="ECO:0007669"/>
    <property type="project" value="InterPro"/>
</dbReference>
<dbReference type="PANTHER" id="PTHR31739">
    <property type="entry name" value="ENT-COPALYL DIPHOSPHATE SYNTHASE, CHLOROPLASTIC"/>
    <property type="match status" value="1"/>
</dbReference>
<comment type="caution">
    <text evidence="2">The sequence shown here is derived from an EMBL/GenBank/DDBJ whole genome shotgun (WGS) entry which is preliminary data.</text>
</comment>
<dbReference type="EMBL" id="CACTIH010007826">
    <property type="protein sequence ID" value="CAA3018360.1"/>
    <property type="molecule type" value="Genomic_DNA"/>
</dbReference>
<dbReference type="InterPro" id="IPR008949">
    <property type="entry name" value="Isoprenoid_synthase_dom_sf"/>
</dbReference>
<accession>A0A8S0UKQ2</accession>
<organism evidence="2 3">
    <name type="scientific">Olea europaea subsp. europaea</name>
    <dbReference type="NCBI Taxonomy" id="158383"/>
    <lineage>
        <taxon>Eukaryota</taxon>
        <taxon>Viridiplantae</taxon>
        <taxon>Streptophyta</taxon>
        <taxon>Embryophyta</taxon>
        <taxon>Tracheophyta</taxon>
        <taxon>Spermatophyta</taxon>
        <taxon>Magnoliopsida</taxon>
        <taxon>eudicotyledons</taxon>
        <taxon>Gunneridae</taxon>
        <taxon>Pentapetalae</taxon>
        <taxon>asterids</taxon>
        <taxon>lamiids</taxon>
        <taxon>Lamiales</taxon>
        <taxon>Oleaceae</taxon>
        <taxon>Oleeae</taxon>
        <taxon>Olea</taxon>
    </lineage>
</organism>
<protein>
    <submittedName>
        <fullName evidence="2">Copal-8-ol diphosphate hydratase</fullName>
    </submittedName>
</protein>
<dbReference type="SUPFAM" id="SSF48576">
    <property type="entry name" value="Terpenoid synthases"/>
    <property type="match status" value="1"/>
</dbReference>
<proteinExistence type="predicted"/>
<name>A0A8S0UKQ2_OLEEU</name>
<sequence length="470" mass="55194">NTIHSGRTRHSVVDRLQRLGISHFFGSQIIEFLNYVYRFWTDKGILNARYSRFYDINDTSVGFRLLRLHGYSMDPDVFKHFKKDDKFSCYGRQMIESATPIFNLYRASQIQFPGETILEKAKKFSSSFLQRKLESNQLLDKWIISERLSDEIKKGLEVPWYADLPRVEARFYIEQYGGSTHVWISKTLYRMPNINNNAYLDLAKLDYNSCQYTIFINFLHRWYANSNLQELVITKKYLLQAFFFATATIFEPEKSNVRVMCARSQTICKIIMLLVNTERFTWRPHMHTHGKHPRIGAEGTNRSCQRKCLGHCTKLIRDQSTTDAWRILSKDISPQLHNVVSSHYHHSHMASKETILHPEYKSLSKLTNRICQQLHRYQNEKVLGIDDCRTANISIKCWKEIECDIQTLVELVICTSDAVNKTIKQSFLMVAKTFYYMAYFSEETVDVHISKVLFERVVRVVVNVVAIFFS</sequence>
<evidence type="ECO:0000313" key="3">
    <source>
        <dbReference type="Proteomes" id="UP000594638"/>
    </source>
</evidence>
<dbReference type="Gramene" id="OE9A035834T1">
    <property type="protein sequence ID" value="OE9A035834C1"/>
    <property type="gene ID" value="OE9A035834"/>
</dbReference>
<dbReference type="GO" id="GO:0009686">
    <property type="term" value="P:gibberellin biosynthetic process"/>
    <property type="evidence" value="ECO:0007669"/>
    <property type="project" value="TreeGrafter"/>
</dbReference>
<dbReference type="GO" id="GO:0000287">
    <property type="term" value="F:magnesium ion binding"/>
    <property type="evidence" value="ECO:0007669"/>
    <property type="project" value="TreeGrafter"/>
</dbReference>
<dbReference type="OrthoDB" id="912129at2759"/>
<evidence type="ECO:0000259" key="1">
    <source>
        <dbReference type="Pfam" id="PF01397"/>
    </source>
</evidence>
<dbReference type="FunFam" id="1.50.10.130:FF:000002">
    <property type="entry name" value="Ent-copalyl diphosphate synthase, chloroplastic"/>
    <property type="match status" value="1"/>
</dbReference>
<feature type="non-terminal residue" evidence="2">
    <location>
        <position position="1"/>
    </location>
</feature>
<dbReference type="PANTHER" id="PTHR31739:SF30">
    <property type="entry name" value="COPAL-8-OL DIPHOSPHATE HYDRATASE, CHLOROPLASTIC"/>
    <property type="match status" value="1"/>
</dbReference>
<dbReference type="SUPFAM" id="SSF48239">
    <property type="entry name" value="Terpenoid cyclases/Protein prenyltransferases"/>
    <property type="match status" value="1"/>
</dbReference>
<dbReference type="Gene3D" id="1.10.600.10">
    <property type="entry name" value="Farnesyl Diphosphate Synthase"/>
    <property type="match status" value="2"/>
</dbReference>
<dbReference type="Pfam" id="PF01397">
    <property type="entry name" value="Terpene_synth"/>
    <property type="match status" value="1"/>
</dbReference>
<evidence type="ECO:0000313" key="2">
    <source>
        <dbReference type="EMBL" id="CAA3018360.1"/>
    </source>
</evidence>